<evidence type="ECO:0000313" key="4">
    <source>
        <dbReference type="Proteomes" id="UP000762676"/>
    </source>
</evidence>
<protein>
    <submittedName>
        <fullName evidence="3">BA71V-C717R</fullName>
    </submittedName>
</protein>
<name>A0AAV4GVM1_9GAST</name>
<proteinExistence type="predicted"/>
<organism evidence="3 4">
    <name type="scientific">Elysia marginata</name>
    <dbReference type="NCBI Taxonomy" id="1093978"/>
    <lineage>
        <taxon>Eukaryota</taxon>
        <taxon>Metazoa</taxon>
        <taxon>Spiralia</taxon>
        <taxon>Lophotrochozoa</taxon>
        <taxon>Mollusca</taxon>
        <taxon>Gastropoda</taxon>
        <taxon>Heterobranchia</taxon>
        <taxon>Euthyneura</taxon>
        <taxon>Panpulmonata</taxon>
        <taxon>Sacoglossa</taxon>
        <taxon>Placobranchoidea</taxon>
        <taxon>Plakobranchidae</taxon>
        <taxon>Elysia</taxon>
    </lineage>
</organism>
<keyword evidence="2" id="KW-0732">Signal</keyword>
<evidence type="ECO:0000256" key="2">
    <source>
        <dbReference type="SAM" id="SignalP"/>
    </source>
</evidence>
<evidence type="ECO:0000256" key="1">
    <source>
        <dbReference type="SAM" id="MobiDB-lite"/>
    </source>
</evidence>
<dbReference type="Proteomes" id="UP000762676">
    <property type="component" value="Unassembled WGS sequence"/>
</dbReference>
<accession>A0AAV4GVM1</accession>
<dbReference type="AlphaFoldDB" id="A0AAV4GVM1"/>
<feature type="signal peptide" evidence="2">
    <location>
        <begin position="1"/>
        <end position="19"/>
    </location>
</feature>
<keyword evidence="4" id="KW-1185">Reference proteome</keyword>
<evidence type="ECO:0000313" key="3">
    <source>
        <dbReference type="EMBL" id="GFR89304.1"/>
    </source>
</evidence>
<feature type="region of interest" description="Disordered" evidence="1">
    <location>
        <begin position="219"/>
        <end position="242"/>
    </location>
</feature>
<reference evidence="3 4" key="1">
    <citation type="journal article" date="2021" name="Elife">
        <title>Chloroplast acquisition without the gene transfer in kleptoplastic sea slugs, Plakobranchus ocellatus.</title>
        <authorList>
            <person name="Maeda T."/>
            <person name="Takahashi S."/>
            <person name="Yoshida T."/>
            <person name="Shimamura S."/>
            <person name="Takaki Y."/>
            <person name="Nagai Y."/>
            <person name="Toyoda A."/>
            <person name="Suzuki Y."/>
            <person name="Arimoto A."/>
            <person name="Ishii H."/>
            <person name="Satoh N."/>
            <person name="Nishiyama T."/>
            <person name="Hasebe M."/>
            <person name="Maruyama T."/>
            <person name="Minagawa J."/>
            <person name="Obokata J."/>
            <person name="Shigenobu S."/>
        </authorList>
    </citation>
    <scope>NUCLEOTIDE SEQUENCE [LARGE SCALE GENOMIC DNA]</scope>
</reference>
<dbReference type="EMBL" id="BMAT01005221">
    <property type="protein sequence ID" value="GFR89304.1"/>
    <property type="molecule type" value="Genomic_DNA"/>
</dbReference>
<sequence>MSLALVAFVSGLCVYPSRAQLARGYDKKSLLLFCLPRGRAAQDRRRNTEQCAWRRPRVWHLPGFSVGASRSPNGLFGLAGSGRPRYKDGALLQIGWKVAYMQGRGKNEDDKDLLLLLRQTPVAVHCSLQLVVSCKPPGCLWAGTRLGTSDQSFESLGSAHTSRRSWWQKLPDTGPEGCTGALEPKHDKRRFHFSCCTSYTQRNHLLFCWPSKLGSASGMPSEAATGAPQHTTTTTSGTSSGLYAGSSSKKKAAAGVAPLAAQSETPPFVQWVYETYRDQLRLSHAEGSHKFLKFIRSMGVETLPLSGAVRIQSFHILKFGYPLRRAGYVAAAFLARVFASGSTPLHHETYFAYAYWPREESCKSGPPEYICHSPTFESRDGEYRHRFIWFKQFLEGYEALTPLLAPLERMLLEAVGNNELEIDLFFFPSDDKKLHGGLVSGPVSYSDEARLGVKSLAVAMALDVVRAQNGTLQNHASNSYCTVMQLLYKRCTECFSAWDLHIRNRFAVFEAGKENQPYRAQCGQKLVPLTIRESLQVNNINLAPWREVWIAQRATDLVINSIAPAFPIFNNWTYLDGADRSLFSNKAMHERYARSTQAKAVCINLRHARAAIGSAASTDHRMCGLDAHVYDAIAYAQDYVLLTELAMCSTSEYVGMTVRTIPDIARKSEKVALGFLRMFSEPAMQARYLFDLCYGAHMLHTRVGAIHVDLHLNNMTVYELGHQYYDGVQRFTNPTIAYVAGPRGEADTYVFPHDGFFACLIDFSRAILGPAARPQIEAESGKAFATSFYRGQVSRALHALDHYVSGFVRLHQEKIKGLLLAEPDTMFSVMTAIDFLAVGRNFGALLREVSEAARAPCDKRTLEVAPEGITLAARIEKIALEHLVINLTELVHGSRPREVRNAGDFILPGAFDEFRYLAWAGADPAEASLRPYPLHSATLTDVYNAAVPLEYSSTDYARYPPWANFEELGRHLGGIKIAQVTAGRGERPFLQSLDFDGYLAVLQEQVRKSIEDAPAAETSSWVAD</sequence>
<feature type="chain" id="PRO_5043315747" evidence="2">
    <location>
        <begin position="20"/>
        <end position="1024"/>
    </location>
</feature>
<feature type="compositionally biased region" description="Low complexity" evidence="1">
    <location>
        <begin position="223"/>
        <end position="242"/>
    </location>
</feature>
<comment type="caution">
    <text evidence="3">The sequence shown here is derived from an EMBL/GenBank/DDBJ whole genome shotgun (WGS) entry which is preliminary data.</text>
</comment>
<gene>
    <name evidence="3" type="ORF">ElyMa_002539800</name>
</gene>